<accession>A0A0F7L9S0</accession>
<proteinExistence type="predicted"/>
<feature type="region of interest" description="Disordered" evidence="1">
    <location>
        <begin position="108"/>
        <end position="129"/>
    </location>
</feature>
<organism evidence="2">
    <name type="scientific">uncultured marine virus</name>
    <dbReference type="NCBI Taxonomy" id="186617"/>
    <lineage>
        <taxon>Viruses</taxon>
        <taxon>environmental samples</taxon>
    </lineage>
</organism>
<feature type="compositionally biased region" description="Basic residues" evidence="1">
    <location>
        <begin position="115"/>
        <end position="129"/>
    </location>
</feature>
<reference evidence="2" key="1">
    <citation type="journal article" date="2015" name="Front. Microbiol.">
        <title>Combining genomic sequencing methods to explore viral diversity and reveal potential virus-host interactions.</title>
        <authorList>
            <person name="Chow C.E."/>
            <person name="Winget D.M."/>
            <person name="White R.A.III."/>
            <person name="Hallam S.J."/>
            <person name="Suttle C.A."/>
        </authorList>
    </citation>
    <scope>NUCLEOTIDE SEQUENCE</scope>
    <source>
        <strain evidence="2">Oxic1_6</strain>
    </source>
</reference>
<sequence>MLFCQQGTRVREVNPDASIVGAGGDKPCLFHIEHKALVCGVPSDVAADERGAAPVARVLGVLDEAGEGGGSDGGVGRGRVAHVLCSSVGWLHQRSPLGRTVGGCARGGRVSPLPRTRRGHRGRRCGMRG</sequence>
<evidence type="ECO:0000256" key="1">
    <source>
        <dbReference type="SAM" id="MobiDB-lite"/>
    </source>
</evidence>
<dbReference type="EMBL" id="KR029601">
    <property type="protein sequence ID" value="AKH48122.1"/>
    <property type="molecule type" value="Genomic_DNA"/>
</dbReference>
<reference evidence="2" key="2">
    <citation type="submission" date="2015-03" db="EMBL/GenBank/DDBJ databases">
        <authorList>
            <person name="Chow C.-E.T."/>
            <person name="Winget D.M."/>
            <person name="White R.A.III."/>
            <person name="Hallam S.J."/>
            <person name="Suttle C.A."/>
        </authorList>
    </citation>
    <scope>NUCLEOTIDE SEQUENCE</scope>
    <source>
        <strain evidence="2">Oxic1_6</strain>
    </source>
</reference>
<evidence type="ECO:0000313" key="2">
    <source>
        <dbReference type="EMBL" id="AKH48122.1"/>
    </source>
</evidence>
<protein>
    <submittedName>
        <fullName evidence="2">Uncharacterized protein</fullName>
    </submittedName>
</protein>
<name>A0A0F7L9S0_9VIRU</name>